<proteinExistence type="predicted"/>
<dbReference type="Pfam" id="PF08874">
    <property type="entry name" value="DUF1835"/>
    <property type="match status" value="1"/>
</dbReference>
<dbReference type="Proteomes" id="UP000632125">
    <property type="component" value="Unassembled WGS sequence"/>
</dbReference>
<feature type="domain" description="DUF1835" evidence="1">
    <location>
        <begin position="80"/>
        <end position="200"/>
    </location>
</feature>
<reference evidence="3" key="1">
    <citation type="submission" date="2020-09" db="EMBL/GenBank/DDBJ databases">
        <title>A novel bacterium of genus Paenibacillus, isolated from South China Sea.</title>
        <authorList>
            <person name="Huang H."/>
            <person name="Mo K."/>
            <person name="Hu Y."/>
        </authorList>
    </citation>
    <scope>NUCLEOTIDE SEQUENCE</scope>
    <source>
        <strain evidence="3">IB182493</strain>
    </source>
</reference>
<gene>
    <name evidence="3" type="ORF">IDH41_18500</name>
</gene>
<dbReference type="EMBL" id="JACXIY010000022">
    <property type="protein sequence ID" value="MBD2870576.1"/>
    <property type="molecule type" value="Genomic_DNA"/>
</dbReference>
<organism evidence="3 4">
    <name type="scientific">Paenibacillus arenilitoris</name>
    <dbReference type="NCBI Taxonomy" id="2772299"/>
    <lineage>
        <taxon>Bacteria</taxon>
        <taxon>Bacillati</taxon>
        <taxon>Bacillota</taxon>
        <taxon>Bacilli</taxon>
        <taxon>Bacillales</taxon>
        <taxon>Paenibacillaceae</taxon>
        <taxon>Paenibacillus</taxon>
    </lineage>
</organism>
<dbReference type="AlphaFoldDB" id="A0A927CQU7"/>
<dbReference type="Pfam" id="PF12395">
    <property type="entry name" value="DUF3658"/>
    <property type="match status" value="1"/>
</dbReference>
<evidence type="ECO:0000259" key="1">
    <source>
        <dbReference type="Pfam" id="PF08874"/>
    </source>
</evidence>
<dbReference type="RefSeq" id="WP_190863620.1">
    <property type="nucleotide sequence ID" value="NZ_JACXIY010000022.1"/>
</dbReference>
<keyword evidence="4" id="KW-1185">Reference proteome</keyword>
<dbReference type="InterPro" id="IPR022123">
    <property type="entry name" value="DUF3658"/>
</dbReference>
<evidence type="ECO:0000313" key="3">
    <source>
        <dbReference type="EMBL" id="MBD2870576.1"/>
    </source>
</evidence>
<sequence length="356" mass="40776">MKDERQAEPLDKWNELRSAVDALTEREAKQALKLLLLQADMAGRHDGAKADLLDSLMELRSALLKAHHGQQVQEAEPKAVHLVFGDSIAGCLRLAIKQLGRADTDKVIAFRDHFAIGPLWQLHEEAGRRERRQWLRDHINDEGHEADPEEEEAGFERLAGQLARIPSRAPIVLWSGGNAHEQVGLRYAAYLLRGRSNELCVFDAASACARRYNRADRRIDYRHAGEIVPEKLQAVFGERAETGPIDREARLALEREWLALAESREVLRLWSGDRIQSVAAHYFDDYLLETVEKLHGYKANRDFIRAARVIGEAIGYCEQYIHDDYFEYRLRELVYCGKLAIKGVPRAMRFYGVRRK</sequence>
<evidence type="ECO:0000259" key="2">
    <source>
        <dbReference type="Pfam" id="PF12395"/>
    </source>
</evidence>
<comment type="caution">
    <text evidence="3">The sequence shown here is derived from an EMBL/GenBank/DDBJ whole genome shotgun (WGS) entry which is preliminary data.</text>
</comment>
<feature type="domain" description="DUF3658" evidence="2">
    <location>
        <begin position="243"/>
        <end position="351"/>
    </location>
</feature>
<evidence type="ECO:0000313" key="4">
    <source>
        <dbReference type="Proteomes" id="UP000632125"/>
    </source>
</evidence>
<protein>
    <submittedName>
        <fullName evidence="3">DUF1835 domain-containing protein</fullName>
    </submittedName>
</protein>
<accession>A0A927CQU7</accession>
<dbReference type="InterPro" id="IPR014973">
    <property type="entry name" value="DUF1835"/>
</dbReference>
<name>A0A927CQU7_9BACL</name>